<proteinExistence type="inferred from homology"/>
<dbReference type="GO" id="GO:0030697">
    <property type="term" value="F:tRNA (uracil(54)-C5)-methyltransferase activity, S-adenosyl methionine-dependent"/>
    <property type="evidence" value="ECO:0007669"/>
    <property type="project" value="InterPro"/>
</dbReference>
<dbReference type="FunFam" id="2.40.50.140:FF:000201">
    <property type="entry name" value="TRM2p tRNA methyltransferase"/>
    <property type="match status" value="1"/>
</dbReference>
<evidence type="ECO:0000256" key="1">
    <source>
        <dbReference type="ARBA" id="ARBA00022603"/>
    </source>
</evidence>
<dbReference type="PROSITE" id="PS50926">
    <property type="entry name" value="TRAM"/>
    <property type="match status" value="1"/>
</dbReference>
<accession>A0A0C3PNX3</accession>
<dbReference type="Proteomes" id="UP000053257">
    <property type="component" value="Unassembled WGS sequence"/>
</dbReference>
<dbReference type="PANTHER" id="PTHR11061:SF30">
    <property type="entry name" value="TRNA (URACIL(54)-C(5))-METHYLTRANSFERASE"/>
    <property type="match status" value="1"/>
</dbReference>
<dbReference type="InterPro" id="IPR025795">
    <property type="entry name" value="tRNA_(uracil-5-)_MeTrfase"/>
</dbReference>
<dbReference type="GO" id="GO:0008033">
    <property type="term" value="P:tRNA processing"/>
    <property type="evidence" value="ECO:0007669"/>
    <property type="project" value="InterPro"/>
</dbReference>
<evidence type="ECO:0000313" key="8">
    <source>
        <dbReference type="EMBL" id="KIP08563.1"/>
    </source>
</evidence>
<dbReference type="InterPro" id="IPR030391">
    <property type="entry name" value="MeTrfase_TrmA_CS"/>
</dbReference>
<dbReference type="PROSITE" id="PS51622">
    <property type="entry name" value="SAM_MT_RNA_M5U_2"/>
    <property type="match status" value="1"/>
</dbReference>
<dbReference type="Pfam" id="PF05958">
    <property type="entry name" value="tRNA_U5-meth_tr"/>
    <property type="match status" value="1"/>
</dbReference>
<dbReference type="Gene3D" id="3.40.50.150">
    <property type="entry name" value="Vaccinia Virus protein VP39"/>
    <property type="match status" value="2"/>
</dbReference>
<feature type="domain" description="TRAM" evidence="7">
    <location>
        <begin position="104"/>
        <end position="167"/>
    </location>
</feature>
<feature type="binding site" evidence="4">
    <location>
        <position position="412"/>
    </location>
    <ligand>
        <name>S-adenosyl-L-methionine</name>
        <dbReference type="ChEBI" id="CHEBI:59789"/>
    </ligand>
</feature>
<name>A0A0C3PNX3_PHLG1</name>
<keyword evidence="3 4" id="KW-0949">S-adenosyl-L-methionine</keyword>
<feature type="compositionally biased region" description="Basic residues" evidence="6">
    <location>
        <begin position="52"/>
        <end position="67"/>
    </location>
</feature>
<reference evidence="8 9" key="1">
    <citation type="journal article" date="2014" name="PLoS Genet.">
        <title>Analysis of the Phlebiopsis gigantea genome, transcriptome and secretome provides insight into its pioneer colonization strategies of wood.</title>
        <authorList>
            <person name="Hori C."/>
            <person name="Ishida T."/>
            <person name="Igarashi K."/>
            <person name="Samejima M."/>
            <person name="Suzuki H."/>
            <person name="Master E."/>
            <person name="Ferreira P."/>
            <person name="Ruiz-Duenas F.J."/>
            <person name="Held B."/>
            <person name="Canessa P."/>
            <person name="Larrondo L.F."/>
            <person name="Schmoll M."/>
            <person name="Druzhinina I.S."/>
            <person name="Kubicek C.P."/>
            <person name="Gaskell J.A."/>
            <person name="Kersten P."/>
            <person name="St John F."/>
            <person name="Glasner J."/>
            <person name="Sabat G."/>
            <person name="Splinter BonDurant S."/>
            <person name="Syed K."/>
            <person name="Yadav J."/>
            <person name="Mgbeahuruike A.C."/>
            <person name="Kovalchuk A."/>
            <person name="Asiegbu F.O."/>
            <person name="Lackner G."/>
            <person name="Hoffmeister D."/>
            <person name="Rencoret J."/>
            <person name="Gutierrez A."/>
            <person name="Sun H."/>
            <person name="Lindquist E."/>
            <person name="Barry K."/>
            <person name="Riley R."/>
            <person name="Grigoriev I.V."/>
            <person name="Henrissat B."/>
            <person name="Kues U."/>
            <person name="Berka R.M."/>
            <person name="Martinez A.T."/>
            <person name="Covert S.F."/>
            <person name="Blanchette R.A."/>
            <person name="Cullen D."/>
        </authorList>
    </citation>
    <scope>NUCLEOTIDE SEQUENCE [LARGE SCALE GENOMIC DNA]</scope>
    <source>
        <strain evidence="8 9">11061_1 CR5-6</strain>
    </source>
</reference>
<feature type="active site" description="Nucleophile" evidence="4">
    <location>
        <position position="510"/>
    </location>
</feature>
<dbReference type="InterPro" id="IPR012340">
    <property type="entry name" value="NA-bd_OB-fold"/>
</dbReference>
<evidence type="ECO:0000259" key="7">
    <source>
        <dbReference type="PROSITE" id="PS50926"/>
    </source>
</evidence>
<feature type="active site" evidence="5">
    <location>
        <position position="510"/>
    </location>
</feature>
<dbReference type="PANTHER" id="PTHR11061">
    <property type="entry name" value="RNA M5U METHYLTRANSFERASE"/>
    <property type="match status" value="1"/>
</dbReference>
<dbReference type="PROSITE" id="PS01230">
    <property type="entry name" value="TRMA_1"/>
    <property type="match status" value="1"/>
</dbReference>
<dbReference type="Gene3D" id="2.40.50.1070">
    <property type="match status" value="1"/>
</dbReference>
<dbReference type="PROSITE" id="PS01231">
    <property type="entry name" value="TRMA_2"/>
    <property type="match status" value="1"/>
</dbReference>
<feature type="binding site" evidence="4">
    <location>
        <position position="433"/>
    </location>
    <ligand>
        <name>S-adenosyl-L-methionine</name>
        <dbReference type="ChEBI" id="CHEBI:59789"/>
    </ligand>
</feature>
<sequence>MSRPSTPEEARHVDKRPRLDLEEDVVDGTPDVQPETTVEATPAGAAREKAAKGPKKASKRKARKQKHTPPEPYSSEHVIWLEIQELLGESVIKAAEEDDRDWTAPFENKTELELTVSALSSTGESLSVAPAPYPPWVIITPTALPGETIRARVYRHGRLSSHADLIEVIKPNPELRDDTRVKCQYFTKCGGCQYQMLSYDTQLDLKRNVIVKAYRNFSDLPSSSVPTIQPTIGSPLQYGYRTKITPHFDRPLKKLQAQADGSKPDGFNVGFNRVGTRHVLDIEECPIATPVLNETLGPVRENIFKKFATYKKGVSLLLRESLAVSAKDVLGESSLGPEELATAIEQKICVTDHKGTILERVGDKFFEYTAGSFFQNNNSVLVPLTSYVRDAVFPADAPPDAQHRPTHLVDAYCGSGLFSIMLEPHFGVVRGIELSAEGIRASRANATLNAIPAEKISFLEGDAANIFATVQDFPRDRTVLIIDPPRKGSDEKFIGQLIGFACQTVVYVSCNVHTQARDVGMILRKSEAEMQGKKYVLESVRGFDLFPQTAHVESVAVLRLVDVAQS</sequence>
<organism evidence="8 9">
    <name type="scientific">Phlebiopsis gigantea (strain 11061_1 CR5-6)</name>
    <name type="common">White-rot fungus</name>
    <name type="synonym">Peniophora gigantea</name>
    <dbReference type="NCBI Taxonomy" id="745531"/>
    <lineage>
        <taxon>Eukaryota</taxon>
        <taxon>Fungi</taxon>
        <taxon>Dikarya</taxon>
        <taxon>Basidiomycota</taxon>
        <taxon>Agaricomycotina</taxon>
        <taxon>Agaricomycetes</taxon>
        <taxon>Polyporales</taxon>
        <taxon>Phanerochaetaceae</taxon>
        <taxon>Phlebiopsis</taxon>
    </lineage>
</organism>
<evidence type="ECO:0000313" key="9">
    <source>
        <dbReference type="Proteomes" id="UP000053257"/>
    </source>
</evidence>
<evidence type="ECO:0000256" key="4">
    <source>
        <dbReference type="PROSITE-ProRule" id="PRU01024"/>
    </source>
</evidence>
<feature type="binding site" evidence="4">
    <location>
        <position position="375"/>
    </location>
    <ligand>
        <name>S-adenosyl-L-methionine</name>
        <dbReference type="ChEBI" id="CHEBI:59789"/>
    </ligand>
</feature>
<evidence type="ECO:0000256" key="3">
    <source>
        <dbReference type="ARBA" id="ARBA00022691"/>
    </source>
</evidence>
<dbReference type="InterPro" id="IPR002792">
    <property type="entry name" value="TRAM_dom"/>
</dbReference>
<dbReference type="InterPro" id="IPR030390">
    <property type="entry name" value="MeTrfase_TrmA_AS"/>
</dbReference>
<dbReference type="AlphaFoldDB" id="A0A0C3PNX3"/>
<dbReference type="HOGENOM" id="CLU_014689_3_1_1"/>
<gene>
    <name evidence="8" type="ORF">PHLGIDRAFT_126963</name>
</gene>
<evidence type="ECO:0000256" key="5">
    <source>
        <dbReference type="PROSITE-ProRule" id="PRU10015"/>
    </source>
</evidence>
<keyword evidence="1 4" id="KW-0489">Methyltransferase</keyword>
<feature type="region of interest" description="Disordered" evidence="6">
    <location>
        <begin position="1"/>
        <end position="75"/>
    </location>
</feature>
<keyword evidence="9" id="KW-1185">Reference proteome</keyword>
<dbReference type="InterPro" id="IPR029063">
    <property type="entry name" value="SAM-dependent_MTases_sf"/>
</dbReference>
<evidence type="ECO:0000256" key="6">
    <source>
        <dbReference type="SAM" id="MobiDB-lite"/>
    </source>
</evidence>
<protein>
    <recommendedName>
        <fullName evidence="7">TRAM domain-containing protein</fullName>
    </recommendedName>
</protein>
<keyword evidence="2 4" id="KW-0808">Transferase</keyword>
<dbReference type="GO" id="GO:0032259">
    <property type="term" value="P:methylation"/>
    <property type="evidence" value="ECO:0007669"/>
    <property type="project" value="UniProtKB-KW"/>
</dbReference>
<evidence type="ECO:0000256" key="2">
    <source>
        <dbReference type="ARBA" id="ARBA00022679"/>
    </source>
</evidence>
<dbReference type="EMBL" id="KN840478">
    <property type="protein sequence ID" value="KIP08563.1"/>
    <property type="molecule type" value="Genomic_DNA"/>
</dbReference>
<dbReference type="STRING" id="745531.A0A0C3PNX3"/>
<dbReference type="InterPro" id="IPR010280">
    <property type="entry name" value="U5_MeTrfase_fam"/>
</dbReference>
<dbReference type="PROSITE" id="PS51687">
    <property type="entry name" value="SAM_MT_RNA_M5U"/>
    <property type="match status" value="1"/>
</dbReference>
<feature type="binding site" evidence="4">
    <location>
        <position position="483"/>
    </location>
    <ligand>
        <name>S-adenosyl-L-methionine</name>
        <dbReference type="ChEBI" id="CHEBI:59789"/>
    </ligand>
</feature>
<dbReference type="OrthoDB" id="10250660at2759"/>
<dbReference type="SUPFAM" id="SSF53335">
    <property type="entry name" value="S-adenosyl-L-methionine-dependent methyltransferases"/>
    <property type="match status" value="1"/>
</dbReference>
<comment type="similarity">
    <text evidence="4">Belongs to the class I-like SAM-binding methyltransferase superfamily. RNA M5U methyltransferase family.</text>
</comment>
<feature type="compositionally biased region" description="Basic and acidic residues" evidence="6">
    <location>
        <begin position="1"/>
        <end position="20"/>
    </location>
</feature>
<dbReference type="GO" id="GO:0009451">
    <property type="term" value="P:RNA modification"/>
    <property type="evidence" value="ECO:0007669"/>
    <property type="project" value="UniProtKB-ARBA"/>
</dbReference>
<dbReference type="Gene3D" id="2.40.50.140">
    <property type="entry name" value="Nucleic acid-binding proteins"/>
    <property type="match status" value="1"/>
</dbReference>